<dbReference type="PRINTS" id="PR00332">
    <property type="entry name" value="HISTRIAD"/>
</dbReference>
<dbReference type="EMBL" id="JAAOZC010000005">
    <property type="protein sequence ID" value="NIJ08697.1"/>
    <property type="molecule type" value="Genomic_DNA"/>
</dbReference>
<evidence type="ECO:0000256" key="2">
    <source>
        <dbReference type="SAM" id="SignalP"/>
    </source>
</evidence>
<evidence type="ECO:0000313" key="4">
    <source>
        <dbReference type="EMBL" id="NIJ08697.1"/>
    </source>
</evidence>
<dbReference type="InterPro" id="IPR000073">
    <property type="entry name" value="AB_hydrolase_1"/>
</dbReference>
<dbReference type="Pfam" id="PF00561">
    <property type="entry name" value="Abhydrolase_1"/>
    <property type="match status" value="1"/>
</dbReference>
<dbReference type="SUPFAM" id="SSF53474">
    <property type="entry name" value="alpha/beta-Hydrolases"/>
    <property type="match status" value="1"/>
</dbReference>
<feature type="short sequence motif" description="Histidine triad motif" evidence="1">
    <location>
        <begin position="406"/>
        <end position="410"/>
    </location>
</feature>
<dbReference type="Proteomes" id="UP000727456">
    <property type="component" value="Unassembled WGS sequence"/>
</dbReference>
<dbReference type="InterPro" id="IPR029058">
    <property type="entry name" value="AB_hydrolase_fold"/>
</dbReference>
<name>A0ABX0TWC7_9SPHN</name>
<comment type="caution">
    <text evidence="4">The sequence shown here is derived from an EMBL/GenBank/DDBJ whole genome shotgun (WGS) entry which is preliminary data.</text>
</comment>
<evidence type="ECO:0000313" key="5">
    <source>
        <dbReference type="Proteomes" id="UP000727456"/>
    </source>
</evidence>
<dbReference type="GO" id="GO:0016787">
    <property type="term" value="F:hydrolase activity"/>
    <property type="evidence" value="ECO:0007669"/>
    <property type="project" value="UniProtKB-KW"/>
</dbReference>
<keyword evidence="4" id="KW-0378">Hydrolase</keyword>
<dbReference type="InterPro" id="IPR011146">
    <property type="entry name" value="HIT-like"/>
</dbReference>
<accession>A0ABX0TWC7</accession>
<dbReference type="Gene3D" id="3.40.50.1820">
    <property type="entry name" value="alpha/beta hydrolase"/>
    <property type="match status" value="1"/>
</dbReference>
<keyword evidence="2" id="KW-0732">Signal</keyword>
<dbReference type="Gene3D" id="3.30.428.10">
    <property type="entry name" value="HIT-like"/>
    <property type="match status" value="1"/>
</dbReference>
<dbReference type="PANTHER" id="PTHR46648">
    <property type="entry name" value="HIT FAMILY PROTEIN 1"/>
    <property type="match status" value="1"/>
</dbReference>
<dbReference type="PANTHER" id="PTHR46648:SF1">
    <property type="entry name" value="ADENOSINE 5'-MONOPHOSPHORAMIDASE HNT1"/>
    <property type="match status" value="1"/>
</dbReference>
<evidence type="ECO:0000259" key="3">
    <source>
        <dbReference type="PROSITE" id="PS51084"/>
    </source>
</evidence>
<feature type="domain" description="HIT" evidence="3">
    <location>
        <begin position="315"/>
        <end position="421"/>
    </location>
</feature>
<dbReference type="InterPro" id="IPR001310">
    <property type="entry name" value="Histidine_triad_HIT"/>
</dbReference>
<organism evidence="4 5">
    <name type="scientific">Sphingomonas vulcanisoli</name>
    <dbReference type="NCBI Taxonomy" id="1658060"/>
    <lineage>
        <taxon>Bacteria</taxon>
        <taxon>Pseudomonadati</taxon>
        <taxon>Pseudomonadota</taxon>
        <taxon>Alphaproteobacteria</taxon>
        <taxon>Sphingomonadales</taxon>
        <taxon>Sphingomonadaceae</taxon>
        <taxon>Sphingomonas</taxon>
    </lineage>
</organism>
<dbReference type="Pfam" id="PF01230">
    <property type="entry name" value="HIT"/>
    <property type="match status" value="1"/>
</dbReference>
<feature type="signal peptide" evidence="2">
    <location>
        <begin position="1"/>
        <end position="19"/>
    </location>
</feature>
<reference evidence="4 5" key="1">
    <citation type="submission" date="2020-03" db="EMBL/GenBank/DDBJ databases">
        <title>Genomic Encyclopedia of Type Strains, Phase III (KMG-III): the genomes of soil and plant-associated and newly described type strains.</title>
        <authorList>
            <person name="Whitman W."/>
        </authorList>
    </citation>
    <scope>NUCLEOTIDE SEQUENCE [LARGE SCALE GENOMIC DNA]</scope>
    <source>
        <strain evidence="4 5">CECT 8804</strain>
    </source>
</reference>
<protein>
    <submittedName>
        <fullName evidence="4">Diadenosine tetraphosphate (Ap4A) HIT family hydrolase/pimeloyl-ACP methyl ester carboxylesterase</fullName>
    </submittedName>
</protein>
<gene>
    <name evidence="4" type="ORF">FHS31_002318</name>
</gene>
<feature type="chain" id="PRO_5047307990" evidence="2">
    <location>
        <begin position="20"/>
        <end position="447"/>
    </location>
</feature>
<evidence type="ECO:0000256" key="1">
    <source>
        <dbReference type="PROSITE-ProRule" id="PRU00464"/>
    </source>
</evidence>
<dbReference type="RefSeq" id="WP_167073599.1">
    <property type="nucleotide sequence ID" value="NZ_JAAOZC010000005.1"/>
</dbReference>
<proteinExistence type="predicted"/>
<dbReference type="SUPFAM" id="SSF54197">
    <property type="entry name" value="HIT-like"/>
    <property type="match status" value="1"/>
</dbReference>
<keyword evidence="5" id="KW-1185">Reference proteome</keyword>
<dbReference type="PROSITE" id="PS51084">
    <property type="entry name" value="HIT_2"/>
    <property type="match status" value="1"/>
</dbReference>
<sequence length="447" mass="47508">MKLLGAMIGLVLLASMAEAAGPPQYPYPPLSVISDPAPDAANPARMAVVQIPTSGVLINGVLYVAAGSGSHPTLLLFHGLPGNEQNLDLAQAARRAGWNVLTLHYRGSWGSPGTYSFAHCVEDGKAALAFLRTPEAVKAYHVNTDRIVIAGHSLGGIVAARVAADDDAVAGTFLIDPWDTAATGRAMADPKVRKEFIEGELKGDMPPLAGTSIDALTDETVHAGENLDLAAAAKTLSDRPLVIIGAERGIGGDGKRAADAAVAAGGHWVQNETWATDHSFSDMRIALAARLVDWLWTVPPRATSFTGPGWSDQNVFERIIRGQLTIAKVYEDKDVLAFMDNHPESRGHVLVISKLAHARNVMEMDPATLVRLMTVARRIAIAERAAFHPTGVVIQQNNGNAQSVPHLHIHVYPAYGDVPSLSTTAKEVPVAELEKVAAEIRAKLPPK</sequence>
<dbReference type="InterPro" id="IPR036265">
    <property type="entry name" value="HIT-like_sf"/>
</dbReference>